<dbReference type="AlphaFoldDB" id="A0AAU8IIF3"/>
<protein>
    <submittedName>
        <fullName evidence="1">DUF2971 domain-containing protein</fullName>
    </submittedName>
</protein>
<sequence>MIDRQIVHYWEYDPLINSHIVFNTAVPATGFRTYKSEAFNYINIEGYIYLTNLLYHYCSVETFGLIMKNKTFRFSSLGVVDDMEESMTSDYKNIGKICFVSCWTDLVQESVEMWRTYTGGVNGVRIGLPRNLFSTGLNEKEIFKLSRQIGDKCDVSISPPYQPDLIPITYTKDDYLINLSVVKKDNEVCKKCGKVTANFNIDTRYLGRFKRNYWSGQSEWRYRLIAIPLEYYRNSQSGKYLKGKPEEMVELMQSDLIKMTFNNDYIDFPFNENVFEKMEILLSPLNAEEDNDVVKSIVKKYTNLTDFEFKSSELKIRK</sequence>
<dbReference type="InterPro" id="IPR021352">
    <property type="entry name" value="DUF2971"/>
</dbReference>
<organism evidence="1">
    <name type="scientific">Sporolactobacillus sp. Y61</name>
    <dbReference type="NCBI Taxonomy" id="3160863"/>
    <lineage>
        <taxon>Bacteria</taxon>
        <taxon>Bacillati</taxon>
        <taxon>Bacillota</taxon>
        <taxon>Bacilli</taxon>
        <taxon>Bacillales</taxon>
        <taxon>Sporolactobacillaceae</taxon>
        <taxon>Sporolactobacillus</taxon>
    </lineage>
</organism>
<dbReference type="Pfam" id="PF11185">
    <property type="entry name" value="DUF2971"/>
    <property type="match status" value="1"/>
</dbReference>
<proteinExistence type="predicted"/>
<reference evidence="1" key="1">
    <citation type="submission" date="2024-06" db="EMBL/GenBank/DDBJ databases">
        <authorList>
            <person name="Fan A."/>
            <person name="Zhang F.Y."/>
            <person name="Zhang L."/>
        </authorList>
    </citation>
    <scope>NUCLEOTIDE SEQUENCE</scope>
    <source>
        <strain evidence="1">Y61</strain>
    </source>
</reference>
<dbReference type="RefSeq" id="WP_353949047.1">
    <property type="nucleotide sequence ID" value="NZ_CP159510.1"/>
</dbReference>
<name>A0AAU8IIF3_9BACL</name>
<accession>A0AAU8IIF3</accession>
<dbReference type="EMBL" id="CP159510">
    <property type="protein sequence ID" value="XCJ17962.1"/>
    <property type="molecule type" value="Genomic_DNA"/>
</dbReference>
<gene>
    <name evidence="1" type="ORF">ABNN70_05730</name>
</gene>
<evidence type="ECO:0000313" key="1">
    <source>
        <dbReference type="EMBL" id="XCJ17962.1"/>
    </source>
</evidence>